<dbReference type="EMBL" id="QNVI01000043">
    <property type="protein sequence ID" value="TDA38750.1"/>
    <property type="molecule type" value="Genomic_DNA"/>
</dbReference>
<dbReference type="EMBL" id="RXIH01000037">
    <property type="protein sequence ID" value="RZN55706.1"/>
    <property type="molecule type" value="Genomic_DNA"/>
</dbReference>
<evidence type="ECO:0000313" key="3">
    <source>
        <dbReference type="EMBL" id="TDA38750.1"/>
    </source>
</evidence>
<organism evidence="3 5">
    <name type="scientific">Thermoproteota archaeon</name>
    <dbReference type="NCBI Taxonomy" id="2056631"/>
    <lineage>
        <taxon>Archaea</taxon>
        <taxon>Thermoproteota</taxon>
    </lineage>
</organism>
<dbReference type="Pfam" id="PF09082">
    <property type="entry name" value="DUF1922"/>
    <property type="match status" value="1"/>
</dbReference>
<reference evidence="2 4" key="2">
    <citation type="journal article" date="2019" name="Nat. Microbiol.">
        <title>Wide diversity of methane and short-chain alkane metabolisms in uncultured archaea.</title>
        <authorList>
            <person name="Borrel G."/>
            <person name="Adam P.S."/>
            <person name="McKay L.J."/>
            <person name="Chen L.X."/>
            <person name="Sierra-Garcia I.N."/>
            <person name="Sieber C.M."/>
            <person name="Letourneur Q."/>
            <person name="Ghozlane A."/>
            <person name="Andersen G.L."/>
            <person name="Li W.J."/>
            <person name="Hallam S.J."/>
            <person name="Muyzer G."/>
            <person name="de Oliveira V.M."/>
            <person name="Inskeep W.P."/>
            <person name="Banfield J.F."/>
            <person name="Gribaldo S."/>
        </authorList>
    </citation>
    <scope>NUCLEOTIDE SEQUENCE [LARGE SCALE GENOMIC DNA]</scope>
    <source>
        <strain evidence="2">Verst-YHS</strain>
    </source>
</reference>
<dbReference type="AlphaFoldDB" id="A0A523BE64"/>
<reference evidence="3 5" key="1">
    <citation type="journal article" date="2019" name="Nat. Microbiol.">
        <title>Expanding anaerobic alkane metabolism in the domain of Archaea.</title>
        <authorList>
            <person name="Wang Y."/>
            <person name="Wegener G."/>
            <person name="Hou J."/>
            <person name="Wang F."/>
            <person name="Xiao X."/>
        </authorList>
    </citation>
    <scope>NUCLEOTIDE SEQUENCE [LARGE SCALE GENOMIC DNA]</scope>
    <source>
        <strain evidence="3">WYZ-LMO11</strain>
    </source>
</reference>
<feature type="domain" description="DUF1922" evidence="1">
    <location>
        <begin position="4"/>
        <end position="58"/>
    </location>
</feature>
<dbReference type="SUPFAM" id="SSF57821">
    <property type="entry name" value="Hypothetical protein MTH1184"/>
    <property type="match status" value="1"/>
</dbReference>
<gene>
    <name evidence="3" type="ORF">DSO09_03670</name>
    <name evidence="2" type="ORF">EF809_04690</name>
</gene>
<dbReference type="InterPro" id="IPR036304">
    <property type="entry name" value="MTH1184"/>
</dbReference>
<dbReference type="Gene3D" id="3.90.820.10">
    <property type="entry name" value="Structural Genomics, Unknown Function 30-nov-00 1gh9 Mol_id"/>
    <property type="match status" value="1"/>
</dbReference>
<dbReference type="Proteomes" id="UP000316080">
    <property type="component" value="Unassembled WGS sequence"/>
</dbReference>
<evidence type="ECO:0000313" key="5">
    <source>
        <dbReference type="Proteomes" id="UP000317265"/>
    </source>
</evidence>
<dbReference type="InterPro" id="IPR015166">
    <property type="entry name" value="DUF1922"/>
</dbReference>
<dbReference type="Proteomes" id="UP000317265">
    <property type="component" value="Unassembled WGS sequence"/>
</dbReference>
<evidence type="ECO:0000259" key="1">
    <source>
        <dbReference type="Pfam" id="PF09082"/>
    </source>
</evidence>
<protein>
    <submittedName>
        <fullName evidence="2">DUF1922 domain-containing protein</fullName>
    </submittedName>
</protein>
<evidence type="ECO:0000313" key="4">
    <source>
        <dbReference type="Proteomes" id="UP000316080"/>
    </source>
</evidence>
<accession>A0A523BE64</accession>
<name>A0A523BE64_9CREN</name>
<comment type="caution">
    <text evidence="3">The sequence shown here is derived from an EMBL/GenBank/DDBJ whole genome shotgun (WGS) entry which is preliminary data.</text>
</comment>
<sequence length="71" mass="8372">MLVYFIVLCKYCGNPRYVKEGENGFKCMKCHKYMKLNEVRIIAKVESVKDAVYIVKELKLPEELRGKIKEN</sequence>
<evidence type="ECO:0000313" key="2">
    <source>
        <dbReference type="EMBL" id="RZN55706.1"/>
    </source>
</evidence>
<proteinExistence type="predicted"/>